<dbReference type="EMBL" id="FN654300">
    <property type="protein sequence ID" value="CBY31357.1"/>
    <property type="molecule type" value="Genomic_DNA"/>
</dbReference>
<keyword evidence="2" id="KW-0812">Transmembrane</keyword>
<evidence type="ECO:0000313" key="3">
    <source>
        <dbReference type="EMBL" id="CBY31357.1"/>
    </source>
</evidence>
<protein>
    <recommendedName>
        <fullName evidence="4">SMB domain-containing protein</fullName>
    </recommendedName>
</protein>
<gene>
    <name evidence="3" type="ORF">GSOID_T00025257001</name>
</gene>
<feature type="region of interest" description="Disordered" evidence="1">
    <location>
        <begin position="61"/>
        <end position="88"/>
    </location>
</feature>
<sequence>MRKTGFLIAIWFLVFIFSGVAVYKLLEEKSAEVKIFIWTTEQTREVVSTTTTSTTTTTTTITTTTTSTSPSTTTTTTTTTTSTTTTTTTTKPSVCKGWDVPSICCGSGNDASSCRSSSGCWCDRICCQFNDCCHDYDEGECAAEHGPCSANSKSNYNQTIKTRDNF</sequence>
<keyword evidence="2" id="KW-0472">Membrane</keyword>
<accession>E4Y6V7</accession>
<evidence type="ECO:0000256" key="1">
    <source>
        <dbReference type="SAM" id="MobiDB-lite"/>
    </source>
</evidence>
<dbReference type="AlphaFoldDB" id="E4Y6V7"/>
<reference evidence="3" key="1">
    <citation type="journal article" date="2010" name="Science">
        <title>Plasticity of animal genome architecture unmasked by rapid evolution of a pelagic tunicate.</title>
        <authorList>
            <person name="Denoeud F."/>
            <person name="Henriet S."/>
            <person name="Mungpakdee S."/>
            <person name="Aury J.M."/>
            <person name="Da Silva C."/>
            <person name="Brinkmann H."/>
            <person name="Mikhaleva J."/>
            <person name="Olsen L.C."/>
            <person name="Jubin C."/>
            <person name="Canestro C."/>
            <person name="Bouquet J.M."/>
            <person name="Danks G."/>
            <person name="Poulain J."/>
            <person name="Campsteijn C."/>
            <person name="Adamski M."/>
            <person name="Cross I."/>
            <person name="Yadetie F."/>
            <person name="Muffato M."/>
            <person name="Louis A."/>
            <person name="Butcher S."/>
            <person name="Tsagkogeorga G."/>
            <person name="Konrad A."/>
            <person name="Singh S."/>
            <person name="Jensen M.F."/>
            <person name="Cong E.H."/>
            <person name="Eikeseth-Otteraa H."/>
            <person name="Noel B."/>
            <person name="Anthouard V."/>
            <person name="Porcel B.M."/>
            <person name="Kachouri-Lafond R."/>
            <person name="Nishino A."/>
            <person name="Ugolini M."/>
            <person name="Chourrout P."/>
            <person name="Nishida H."/>
            <person name="Aasland R."/>
            <person name="Huzurbazar S."/>
            <person name="Westhof E."/>
            <person name="Delsuc F."/>
            <person name="Lehrach H."/>
            <person name="Reinhardt R."/>
            <person name="Weissenbach J."/>
            <person name="Roy S.W."/>
            <person name="Artiguenave F."/>
            <person name="Postlethwait J.H."/>
            <person name="Manak J.R."/>
            <person name="Thompson E.M."/>
            <person name="Jaillon O."/>
            <person name="Du Pasquier L."/>
            <person name="Boudinot P."/>
            <person name="Liberles D.A."/>
            <person name="Volff J.N."/>
            <person name="Philippe H."/>
            <person name="Lenhard B."/>
            <person name="Roest Crollius H."/>
            <person name="Wincker P."/>
            <person name="Chourrout D."/>
        </authorList>
    </citation>
    <scope>NUCLEOTIDE SEQUENCE [LARGE SCALE GENOMIC DNA]</scope>
</reference>
<organism evidence="3">
    <name type="scientific">Oikopleura dioica</name>
    <name type="common">Tunicate</name>
    <dbReference type="NCBI Taxonomy" id="34765"/>
    <lineage>
        <taxon>Eukaryota</taxon>
        <taxon>Metazoa</taxon>
        <taxon>Chordata</taxon>
        <taxon>Tunicata</taxon>
        <taxon>Appendicularia</taxon>
        <taxon>Copelata</taxon>
        <taxon>Oikopleuridae</taxon>
        <taxon>Oikopleura</taxon>
    </lineage>
</organism>
<evidence type="ECO:0008006" key="4">
    <source>
        <dbReference type="Google" id="ProtNLM"/>
    </source>
</evidence>
<evidence type="ECO:0000256" key="2">
    <source>
        <dbReference type="SAM" id="Phobius"/>
    </source>
</evidence>
<name>E4Y6V7_OIKDI</name>
<feature type="transmembrane region" description="Helical" evidence="2">
    <location>
        <begin position="6"/>
        <end position="26"/>
    </location>
</feature>
<dbReference type="Proteomes" id="UP000011014">
    <property type="component" value="Unassembled WGS sequence"/>
</dbReference>
<keyword evidence="2" id="KW-1133">Transmembrane helix</keyword>
<proteinExistence type="predicted"/>